<reference evidence="1" key="1">
    <citation type="journal article" date="2021" name="Front. Microbiol.">
        <title>Comprehensive Comparative Genomics and Phenotyping of Methylobacterium Species.</title>
        <authorList>
            <person name="Alessa O."/>
            <person name="Ogura Y."/>
            <person name="Fujitani Y."/>
            <person name="Takami H."/>
            <person name="Hayashi T."/>
            <person name="Sahin N."/>
            <person name="Tani A."/>
        </authorList>
    </citation>
    <scope>NUCLEOTIDE SEQUENCE</scope>
    <source>
        <strain evidence="1">LMG 23639</strain>
    </source>
</reference>
<evidence type="ECO:0000313" key="2">
    <source>
        <dbReference type="Proteomes" id="UP001055102"/>
    </source>
</evidence>
<proteinExistence type="predicted"/>
<evidence type="ECO:0008006" key="3">
    <source>
        <dbReference type="Google" id="ProtNLM"/>
    </source>
</evidence>
<dbReference type="Pfam" id="PF08795">
    <property type="entry name" value="DUF1796"/>
    <property type="match status" value="1"/>
</dbReference>
<reference evidence="1" key="2">
    <citation type="submission" date="2021-08" db="EMBL/GenBank/DDBJ databases">
        <authorList>
            <person name="Tani A."/>
            <person name="Ola A."/>
            <person name="Ogura Y."/>
            <person name="Katsura K."/>
            <person name="Hayashi T."/>
        </authorList>
    </citation>
    <scope>NUCLEOTIDE SEQUENCE</scope>
    <source>
        <strain evidence="1">LMG 23639</strain>
    </source>
</reference>
<organism evidence="1 2">
    <name type="scientific">Methylobacterium jeotgali</name>
    <dbReference type="NCBI Taxonomy" id="381630"/>
    <lineage>
        <taxon>Bacteria</taxon>
        <taxon>Pseudomonadati</taxon>
        <taxon>Pseudomonadota</taxon>
        <taxon>Alphaproteobacteria</taxon>
        <taxon>Hyphomicrobiales</taxon>
        <taxon>Methylobacteriaceae</taxon>
        <taxon>Methylobacterium</taxon>
    </lineage>
</organism>
<dbReference type="InterPro" id="IPR014903">
    <property type="entry name" value="DUF1796"/>
</dbReference>
<sequence length="234" mass="25825">MGLLMGLRRALLGGRPPREPGPVNHVSLGCHCHMAQVLKTQGLRGWSGPFDWIFSTPGMVRDCLADDFASLLDRSELESVPLAERPGPEIGRCRHRTYRVRHDLPAVFNHHDPATSEADYRFLAEGVRRFRTALTLPGARNHFWMMTALGTPPEVVTEIGDLLARSGPASRLTFIQVRPGHAALRAAEGPALRPWVRWIDLETPSESIGLRFSDPAADAFLARLVAEEAAIASR</sequence>
<dbReference type="Proteomes" id="UP001055102">
    <property type="component" value="Unassembled WGS sequence"/>
</dbReference>
<evidence type="ECO:0000313" key="1">
    <source>
        <dbReference type="EMBL" id="GJE07422.1"/>
    </source>
</evidence>
<comment type="caution">
    <text evidence="1">The sequence shown here is derived from an EMBL/GenBank/DDBJ whole genome shotgun (WGS) entry which is preliminary data.</text>
</comment>
<gene>
    <name evidence="1" type="ORF">AOPFMNJM_2751</name>
</gene>
<accession>A0ABQ4SWD9</accession>
<dbReference type="EMBL" id="BPQR01000045">
    <property type="protein sequence ID" value="GJE07422.1"/>
    <property type="molecule type" value="Genomic_DNA"/>
</dbReference>
<keyword evidence="2" id="KW-1185">Reference proteome</keyword>
<name>A0ABQ4SWD9_9HYPH</name>
<protein>
    <recommendedName>
        <fullName evidence="3">Peptidase</fullName>
    </recommendedName>
</protein>